<dbReference type="RefSeq" id="WP_073709632.1">
    <property type="nucleotide sequence ID" value="NZ_MQSV01000005.1"/>
</dbReference>
<feature type="transmembrane region" description="Helical" evidence="1">
    <location>
        <begin position="16"/>
        <end position="42"/>
    </location>
</feature>
<proteinExistence type="predicted"/>
<keyword evidence="1" id="KW-0812">Transmembrane</keyword>
<dbReference type="EMBL" id="MQSV01000005">
    <property type="protein sequence ID" value="OKL46607.1"/>
    <property type="molecule type" value="Genomic_DNA"/>
</dbReference>
<accession>A0A1Q5PK70</accession>
<keyword evidence="3" id="KW-1185">Reference proteome</keyword>
<feature type="transmembrane region" description="Helical" evidence="1">
    <location>
        <begin position="87"/>
        <end position="108"/>
    </location>
</feature>
<evidence type="ECO:0000313" key="2">
    <source>
        <dbReference type="EMBL" id="OKL46607.1"/>
    </source>
</evidence>
<dbReference type="AlphaFoldDB" id="A0A1Q5PK70"/>
<dbReference type="STRING" id="1921764.BSR28_05040"/>
<sequence>MFENLRKNFLKGATDALGIAISIALMLVLPLALSAVALWALWQFHGLNLTFGFGVIFFASTIIGFLLQVGLSDFLERMVEMYVQRKALAVVVDFILGVLIFQLAYAFILPGMQSLYAAIYVVLIEVVLMLLFDLDDSAK</sequence>
<organism evidence="2 3">
    <name type="scientific">Boudabousia liubingyangii</name>
    <dbReference type="NCBI Taxonomy" id="1921764"/>
    <lineage>
        <taxon>Bacteria</taxon>
        <taxon>Bacillati</taxon>
        <taxon>Actinomycetota</taxon>
        <taxon>Actinomycetes</taxon>
        <taxon>Actinomycetales</taxon>
        <taxon>Actinomycetaceae</taxon>
        <taxon>Boudabousia</taxon>
    </lineage>
</organism>
<gene>
    <name evidence="2" type="ORF">BSR29_07235</name>
</gene>
<feature type="transmembrane region" description="Helical" evidence="1">
    <location>
        <begin position="48"/>
        <end position="67"/>
    </location>
</feature>
<evidence type="ECO:0000256" key="1">
    <source>
        <dbReference type="SAM" id="Phobius"/>
    </source>
</evidence>
<protein>
    <submittedName>
        <fullName evidence="2">Uncharacterized protein</fullName>
    </submittedName>
</protein>
<keyword evidence="1" id="KW-1133">Transmembrane helix</keyword>
<reference evidence="2 3" key="1">
    <citation type="submission" date="2016-11" db="EMBL/GenBank/DDBJ databases">
        <title>Actinomyces gypaetusis sp. nov. isolated from the vulture Gypaetus barbatus in Qinghai Tibet Plateau China.</title>
        <authorList>
            <person name="Meng X."/>
        </authorList>
    </citation>
    <scope>NUCLEOTIDE SEQUENCE [LARGE SCALE GENOMIC DNA]</scope>
    <source>
        <strain evidence="2 3">VUL4_2</strain>
    </source>
</reference>
<dbReference type="Proteomes" id="UP000186785">
    <property type="component" value="Unassembled WGS sequence"/>
</dbReference>
<feature type="transmembrane region" description="Helical" evidence="1">
    <location>
        <begin position="114"/>
        <end position="134"/>
    </location>
</feature>
<name>A0A1Q5PK70_9ACTO</name>
<keyword evidence="1" id="KW-0472">Membrane</keyword>
<evidence type="ECO:0000313" key="3">
    <source>
        <dbReference type="Proteomes" id="UP000186785"/>
    </source>
</evidence>
<comment type="caution">
    <text evidence="2">The sequence shown here is derived from an EMBL/GenBank/DDBJ whole genome shotgun (WGS) entry which is preliminary data.</text>
</comment>